<proteinExistence type="predicted"/>
<keyword evidence="2" id="KW-0238">DNA-binding</keyword>
<feature type="domain" description="HTH luxR-type" evidence="4">
    <location>
        <begin position="115"/>
        <end position="180"/>
    </location>
</feature>
<keyword evidence="3" id="KW-0804">Transcription</keyword>
<dbReference type="InterPro" id="IPR000792">
    <property type="entry name" value="Tscrpt_reg_LuxR_C"/>
</dbReference>
<evidence type="ECO:0000259" key="4">
    <source>
        <dbReference type="PROSITE" id="PS50043"/>
    </source>
</evidence>
<keyword evidence="6" id="KW-1185">Reference proteome</keyword>
<name>A0ABU6C850_9ACTN</name>
<dbReference type="PANTHER" id="PTHR43214:SF24">
    <property type="entry name" value="TRANSCRIPTIONAL REGULATORY PROTEIN NARL-RELATED"/>
    <property type="match status" value="1"/>
</dbReference>
<dbReference type="CDD" id="cd06170">
    <property type="entry name" value="LuxR_C_like"/>
    <property type="match status" value="1"/>
</dbReference>
<keyword evidence="1" id="KW-0805">Transcription regulation</keyword>
<dbReference type="PANTHER" id="PTHR43214">
    <property type="entry name" value="TWO-COMPONENT RESPONSE REGULATOR"/>
    <property type="match status" value="1"/>
</dbReference>
<evidence type="ECO:0000256" key="3">
    <source>
        <dbReference type="ARBA" id="ARBA00023163"/>
    </source>
</evidence>
<comment type="caution">
    <text evidence="5">The sequence shown here is derived from an EMBL/GenBank/DDBJ whole genome shotgun (WGS) entry which is preliminary data.</text>
</comment>
<sequence length="182" mass="20137">MTLISDPNRTLESPARAVALVLDDQLDSDSVAKLRKLAADYGKRVVLVVSELDEDRLNLVIEARVSSVVWRHQATPARLVKAIEATARDEGDMPGDLLRRLLAHLERQAQGTVLSTVASGRPTARELDVLELVSHGLGTKEIAEKLSYSERTIKGILHDAMTRLHLRNRAHAVAYAIREGYM</sequence>
<dbReference type="EMBL" id="JAOZYB010000068">
    <property type="protein sequence ID" value="MEB3960896.1"/>
    <property type="molecule type" value="Genomic_DNA"/>
</dbReference>
<dbReference type="RefSeq" id="WP_324768071.1">
    <property type="nucleotide sequence ID" value="NZ_BAAATS010000028.1"/>
</dbReference>
<dbReference type="Pfam" id="PF00196">
    <property type="entry name" value="GerE"/>
    <property type="match status" value="1"/>
</dbReference>
<protein>
    <submittedName>
        <fullName evidence="5">Response regulator transcription factor</fullName>
    </submittedName>
</protein>
<dbReference type="PRINTS" id="PR00038">
    <property type="entry name" value="HTHLUXR"/>
</dbReference>
<accession>A0ABU6C850</accession>
<reference evidence="5 6" key="1">
    <citation type="submission" date="2022-10" db="EMBL/GenBank/DDBJ databases">
        <authorList>
            <person name="Xie J."/>
            <person name="Shen N."/>
        </authorList>
    </citation>
    <scope>NUCLEOTIDE SEQUENCE [LARGE SCALE GENOMIC DNA]</scope>
    <source>
        <strain evidence="5 6">DSM 41681</strain>
    </source>
</reference>
<dbReference type="InterPro" id="IPR016032">
    <property type="entry name" value="Sig_transdc_resp-reg_C-effctor"/>
</dbReference>
<gene>
    <name evidence="5" type="ORF">OKJ48_11660</name>
</gene>
<dbReference type="PROSITE" id="PS50043">
    <property type="entry name" value="HTH_LUXR_2"/>
    <property type="match status" value="1"/>
</dbReference>
<dbReference type="Proteomes" id="UP001352223">
    <property type="component" value="Unassembled WGS sequence"/>
</dbReference>
<evidence type="ECO:0000256" key="1">
    <source>
        <dbReference type="ARBA" id="ARBA00023015"/>
    </source>
</evidence>
<organism evidence="5 6">
    <name type="scientific">Streptomyces kunmingensis</name>
    <dbReference type="NCBI Taxonomy" id="68225"/>
    <lineage>
        <taxon>Bacteria</taxon>
        <taxon>Bacillati</taxon>
        <taxon>Actinomycetota</taxon>
        <taxon>Actinomycetes</taxon>
        <taxon>Kitasatosporales</taxon>
        <taxon>Streptomycetaceae</taxon>
        <taxon>Streptomyces</taxon>
    </lineage>
</organism>
<dbReference type="InterPro" id="IPR039420">
    <property type="entry name" value="WalR-like"/>
</dbReference>
<dbReference type="SUPFAM" id="SSF46894">
    <property type="entry name" value="C-terminal effector domain of the bipartite response regulators"/>
    <property type="match status" value="1"/>
</dbReference>
<evidence type="ECO:0000256" key="2">
    <source>
        <dbReference type="ARBA" id="ARBA00023125"/>
    </source>
</evidence>
<dbReference type="SMART" id="SM00421">
    <property type="entry name" value="HTH_LUXR"/>
    <property type="match status" value="1"/>
</dbReference>
<evidence type="ECO:0000313" key="5">
    <source>
        <dbReference type="EMBL" id="MEB3960896.1"/>
    </source>
</evidence>
<evidence type="ECO:0000313" key="6">
    <source>
        <dbReference type="Proteomes" id="UP001352223"/>
    </source>
</evidence>
<dbReference type="Gene3D" id="3.40.50.2300">
    <property type="match status" value="1"/>
</dbReference>